<keyword evidence="8" id="KW-1185">Reference proteome</keyword>
<dbReference type="SUPFAM" id="SSF52540">
    <property type="entry name" value="P-loop containing nucleoside triphosphate hydrolases"/>
    <property type="match status" value="1"/>
</dbReference>
<dbReference type="InterPro" id="IPR048966">
    <property type="entry name" value="Aquarius_b-barrel"/>
</dbReference>
<feature type="compositionally biased region" description="Basic and acidic residues" evidence="1">
    <location>
        <begin position="1507"/>
        <end position="1527"/>
    </location>
</feature>
<dbReference type="Pfam" id="PF13086">
    <property type="entry name" value="AAA_11"/>
    <property type="match status" value="1"/>
</dbReference>
<dbReference type="Pfam" id="PF16399">
    <property type="entry name" value="Aquarius_N_1st"/>
    <property type="match status" value="1"/>
</dbReference>
<evidence type="ECO:0000259" key="6">
    <source>
        <dbReference type="Pfam" id="PF21144"/>
    </source>
</evidence>
<dbReference type="Pfam" id="PF21143">
    <property type="entry name" value="Aquarius_N_2nd"/>
    <property type="match status" value="1"/>
</dbReference>
<feature type="compositionally biased region" description="Polar residues" evidence="1">
    <location>
        <begin position="1477"/>
        <end position="1488"/>
    </location>
</feature>
<gene>
    <name evidence="7" type="ORF">Syun_000851</name>
</gene>
<dbReference type="FunFam" id="3.40.50.300:FF:000507">
    <property type="entry name" value="Pre-mRNA-splicing factor"/>
    <property type="match status" value="1"/>
</dbReference>
<dbReference type="CDD" id="cd17935">
    <property type="entry name" value="EEXXQc_AQR"/>
    <property type="match status" value="1"/>
</dbReference>
<dbReference type="Pfam" id="PF13087">
    <property type="entry name" value="AAA_12"/>
    <property type="match status" value="1"/>
</dbReference>
<dbReference type="InterPro" id="IPR048967">
    <property type="entry name" value="Aquarius_insert"/>
</dbReference>
<feature type="region of interest" description="Disordered" evidence="1">
    <location>
        <begin position="1461"/>
        <end position="1541"/>
    </location>
</feature>
<dbReference type="GO" id="GO:0071013">
    <property type="term" value="C:catalytic step 2 spliceosome"/>
    <property type="evidence" value="ECO:0007669"/>
    <property type="project" value="TreeGrafter"/>
</dbReference>
<dbReference type="InterPro" id="IPR026300">
    <property type="entry name" value="CWF11_fam"/>
</dbReference>
<evidence type="ECO:0000259" key="5">
    <source>
        <dbReference type="Pfam" id="PF21143"/>
    </source>
</evidence>
<dbReference type="InterPro" id="IPR041679">
    <property type="entry name" value="DNA2/NAM7-like_C"/>
</dbReference>
<dbReference type="InterPro" id="IPR045055">
    <property type="entry name" value="DNA2/NAM7-like"/>
</dbReference>
<dbReference type="GO" id="GO:0004386">
    <property type="term" value="F:helicase activity"/>
    <property type="evidence" value="ECO:0007669"/>
    <property type="project" value="InterPro"/>
</dbReference>
<dbReference type="InterPro" id="IPR032174">
    <property type="entry name" value="Aquarius_N"/>
</dbReference>
<evidence type="ECO:0000313" key="7">
    <source>
        <dbReference type="EMBL" id="KAK9168711.1"/>
    </source>
</evidence>
<dbReference type="PANTHER" id="PTHR10887:SF5">
    <property type="entry name" value="RNA HELICASE AQUARIUS"/>
    <property type="match status" value="1"/>
</dbReference>
<evidence type="ECO:0000313" key="8">
    <source>
        <dbReference type="Proteomes" id="UP001420932"/>
    </source>
</evidence>
<dbReference type="Gene3D" id="3.40.50.300">
    <property type="entry name" value="P-loop containing nucleotide triphosphate hydrolases"/>
    <property type="match status" value="2"/>
</dbReference>
<dbReference type="InterPro" id="IPR047187">
    <property type="entry name" value="SF1_C_Upf1"/>
</dbReference>
<dbReference type="InterPro" id="IPR027417">
    <property type="entry name" value="P-loop_NTPase"/>
</dbReference>
<feature type="domain" description="RNA helicase aquarius insertion" evidence="6">
    <location>
        <begin position="751"/>
        <end position="850"/>
    </location>
</feature>
<dbReference type="Pfam" id="PF21144">
    <property type="entry name" value="Aquarius_N_3rd"/>
    <property type="match status" value="1"/>
</dbReference>
<evidence type="ECO:0000259" key="3">
    <source>
        <dbReference type="Pfam" id="PF13087"/>
    </source>
</evidence>
<dbReference type="CDD" id="cd18808">
    <property type="entry name" value="SF1_C_Upf1"/>
    <property type="match status" value="1"/>
</dbReference>
<evidence type="ECO:0008006" key="9">
    <source>
        <dbReference type="Google" id="ProtNLM"/>
    </source>
</evidence>
<proteinExistence type="predicted"/>
<evidence type="ECO:0000259" key="4">
    <source>
        <dbReference type="Pfam" id="PF16399"/>
    </source>
</evidence>
<feature type="domain" description="RNA helicase aquarius beta-barrel" evidence="5">
    <location>
        <begin position="532"/>
        <end position="701"/>
    </location>
</feature>
<organism evidence="7 8">
    <name type="scientific">Stephania yunnanensis</name>
    <dbReference type="NCBI Taxonomy" id="152371"/>
    <lineage>
        <taxon>Eukaryota</taxon>
        <taxon>Viridiplantae</taxon>
        <taxon>Streptophyta</taxon>
        <taxon>Embryophyta</taxon>
        <taxon>Tracheophyta</taxon>
        <taxon>Spermatophyta</taxon>
        <taxon>Magnoliopsida</taxon>
        <taxon>Ranunculales</taxon>
        <taxon>Menispermaceae</taxon>
        <taxon>Menispermoideae</taxon>
        <taxon>Cissampelideae</taxon>
        <taxon>Stephania</taxon>
    </lineage>
</organism>
<reference evidence="7 8" key="1">
    <citation type="submission" date="2024-01" db="EMBL/GenBank/DDBJ databases">
        <title>Genome assemblies of Stephania.</title>
        <authorList>
            <person name="Yang L."/>
        </authorList>
    </citation>
    <scope>NUCLEOTIDE SEQUENCE [LARGE SCALE GENOMIC DNA]</scope>
    <source>
        <strain evidence="7">YNDBR</strain>
        <tissue evidence="7">Leaf</tissue>
    </source>
</reference>
<evidence type="ECO:0000259" key="2">
    <source>
        <dbReference type="Pfam" id="PF13086"/>
    </source>
</evidence>
<dbReference type="GO" id="GO:0000398">
    <property type="term" value="P:mRNA splicing, via spliceosome"/>
    <property type="evidence" value="ECO:0007669"/>
    <property type="project" value="InterPro"/>
</dbReference>
<dbReference type="GO" id="GO:0003729">
    <property type="term" value="F:mRNA binding"/>
    <property type="evidence" value="ECO:0007669"/>
    <property type="project" value="TreeGrafter"/>
</dbReference>
<feature type="compositionally biased region" description="Polar residues" evidence="1">
    <location>
        <begin position="1528"/>
        <end position="1541"/>
    </location>
</feature>
<feature type="domain" description="RNA helicase aquarius N-terminal" evidence="4">
    <location>
        <begin position="38"/>
        <end position="450"/>
    </location>
</feature>
<accession>A0AAP0LCV4</accession>
<protein>
    <recommendedName>
        <fullName evidence="9">Intron-binding protein aquarius</fullName>
    </recommendedName>
</protein>
<dbReference type="EMBL" id="JBBNAF010000001">
    <property type="protein sequence ID" value="KAK9168711.1"/>
    <property type="molecule type" value="Genomic_DNA"/>
</dbReference>
<feature type="domain" description="DNA2/NAM7 helicase-like C-terminal" evidence="3">
    <location>
        <begin position="1168"/>
        <end position="1360"/>
    </location>
</feature>
<dbReference type="InterPro" id="IPR041677">
    <property type="entry name" value="DNA2/NAM7_AAA_11"/>
</dbReference>
<dbReference type="PIRSF" id="PIRSF038901">
    <property type="entry name" value="AQR_cwf11"/>
    <property type="match status" value="1"/>
</dbReference>
<name>A0AAP0LCV4_9MAGN</name>
<dbReference type="Proteomes" id="UP001420932">
    <property type="component" value="Unassembled WGS sequence"/>
</dbReference>
<sequence length="1603" mass="183497">MPKVNGTGAFDFKRPGTAEYRVDSLNSITLEEIQRHKLTKIAAANWAKTGDSKAAAAAAFNPLLVKEIYETDLLVKSGQKTVPLHRVMILEVSQYLENYLWPNFDPDTASFEHIMSMILMINEKFRENVAAWMCFYDRKDVFKRFLERVIRLKEEERTLSIAEKTNYLLFMINVFQSLEDEIVSETVMKLVNLKLWHCLSFGRFQMELCLNPNLIKKWKKMTKRVAKEDKKQGEPFEPTTAIEVRFLRSLIEEFLKILNSEVFLDKGTDHIDDSSGVQQVNDASVLYCERFMEFLIDMLSQLPTRRFLRPVVADVAVVSKCHLSALYNHEKGRLFSQLVDLLQFYEGFEIDDHTGTQLSDDNVLVAHYYRLQAFQLLAFKKIPKLRELALANIGSINKRADLSKKLSVLTLEELQDLVCNKLKLVSIHDPWAQKVDFLIEVMVSFFEKRQSQKEAINALPLYPNELIMWDESLVPSINYSGEGCLALPKLNLQFLTLHDYLLRNFNLFRLESTYEIREDIQEAVPHLLAYINNEGETAFRGWSRMAVPIKEFKITEVKQPNIGEVKPSSVTADVTFSISSYKAQIRSEWNALKEHDVLFLLSLSPSFESLSAEETAKSSVPERLGLKFVRGCEVIEIRDEEGTLMNDFTGRIKRDEWKPPKGELRKVTVALDTAQYYMDITNVAEKGTEDVYGTFNILMRRKPKENNFKAILESIRDLMNETCIVPDWLHNTFLGYGNPSAAQWTNMPDLLDNIDFKDTFLDADHLRESFPDYEVCFLSSDGTEIEHPVPPFRMKLLKALKGNTRALPGNKMSTLSAVDDVHMADQHSVCERLIVEAYIPPDPGPYPQDKPKQNSVRFTPTQIGAIISGIEPGLTMVVGPPGTGKTDTAVQILNVLYHNCPSQRTLIITHSNQALNDLFEKIMQRDVPARYLLRLGQGEQELATDLDFSRQGRVNAMLVRRLELLQEVERLARSLQLPEDVGYTCETAGYFWLLHVYSRWEQFLAACAQNQDNPSFVKDRFPFNEFFSNTPEPVFTGQSFEKDMRAAHGCFRHLKIVFQELEECRAFELLKSTADRANYLMTKQAKVVAMTCTHAALKRKDFLQLGFKYDNLLMEESAQILEIETFIPMLLQRQEDGYARLKRCILIGDHHQLPPVVKNMAFQKYSHMDQSLFTRFVRLGIPYIELNAQGRARPSIAELYNWRYRDLGDLPYVREDPIFHKANAGFSYEYQLVDVPDYKGRGETAPSPWFYQNEGEAEYIVSVYIYMRLLGYPASKISILTTYNGQKLLIRDVINRRCVPFDFIGPPSKVTTVDKFQGQQNDFILLSLVRTRFVGHLRDVRRLVVAMSRARLGLYVFCRRSLFEQCYELQPTFQSLLKRPDKLALCLDEVTQYTQRAVGETGRQIHFVSGIEEMAAIAQQVYEERVMAYHHNHHHHHHQNHKHSAQIDLVLNAHEQDNLNGVSSAAVPPVNGMEAHQGSSSNTQSQTDDLMDTDNGNAPPEGSTNDETNKERRADGGENGDASERSSKNASTVENNSGKPSNPVQISWKSVYILGSSFLGILLGEEIIGSCMERNSSATGEHWIFSWLDYNIIHVWSLIATCA</sequence>
<evidence type="ECO:0000256" key="1">
    <source>
        <dbReference type="SAM" id="MobiDB-lite"/>
    </source>
</evidence>
<feature type="domain" description="DNA2/NAM7 helicase helicase" evidence="2">
    <location>
        <begin position="871"/>
        <end position="1159"/>
    </location>
</feature>
<dbReference type="PANTHER" id="PTHR10887">
    <property type="entry name" value="DNA2/NAM7 HELICASE FAMILY"/>
    <property type="match status" value="1"/>
</dbReference>
<comment type="caution">
    <text evidence="7">The sequence shown here is derived from an EMBL/GenBank/DDBJ whole genome shotgun (WGS) entry which is preliminary data.</text>
</comment>